<proteinExistence type="predicted"/>
<dbReference type="AlphaFoldDB" id="A0A6J4TZI1"/>
<gene>
    <name evidence="2" type="ORF">AVDCRST_MAG85-4169</name>
</gene>
<feature type="non-terminal residue" evidence="2">
    <location>
        <position position="1"/>
    </location>
</feature>
<evidence type="ECO:0000256" key="1">
    <source>
        <dbReference type="SAM" id="MobiDB-lite"/>
    </source>
</evidence>
<protein>
    <submittedName>
        <fullName evidence="2">Selenoprotein O and cysteine-containing homologs</fullName>
    </submittedName>
</protein>
<feature type="compositionally biased region" description="Basic residues" evidence="1">
    <location>
        <begin position="40"/>
        <end position="63"/>
    </location>
</feature>
<evidence type="ECO:0000313" key="2">
    <source>
        <dbReference type="EMBL" id="CAA9536461.1"/>
    </source>
</evidence>
<organism evidence="2">
    <name type="scientific">uncultured Solirubrobacteraceae bacterium</name>
    <dbReference type="NCBI Taxonomy" id="1162706"/>
    <lineage>
        <taxon>Bacteria</taxon>
        <taxon>Bacillati</taxon>
        <taxon>Actinomycetota</taxon>
        <taxon>Thermoleophilia</taxon>
        <taxon>Solirubrobacterales</taxon>
        <taxon>Solirubrobacteraceae</taxon>
        <taxon>environmental samples</taxon>
    </lineage>
</organism>
<sequence length="123" mass="13398">ERRRPSAVRLRQLVRPGPRGPLRAMAGSARERSPAARAQRAARRRARRRRRGAACARGRRGARGQRGAGRSLAGRAGVLRPSVRRVLSAPGRRARAPARRGPRRRGTPARPAPEGLGPHAVRP</sequence>
<reference evidence="2" key="1">
    <citation type="submission" date="2020-02" db="EMBL/GenBank/DDBJ databases">
        <authorList>
            <person name="Meier V. D."/>
        </authorList>
    </citation>
    <scope>NUCLEOTIDE SEQUENCE</scope>
    <source>
        <strain evidence="2">AVDCRST_MAG85</strain>
    </source>
</reference>
<feature type="compositionally biased region" description="Basic residues" evidence="1">
    <location>
        <begin position="92"/>
        <end position="107"/>
    </location>
</feature>
<name>A0A6J4TZI1_9ACTN</name>
<feature type="compositionally biased region" description="Low complexity" evidence="1">
    <location>
        <begin position="68"/>
        <end position="77"/>
    </location>
</feature>
<feature type="region of interest" description="Disordered" evidence="1">
    <location>
        <begin position="1"/>
        <end position="123"/>
    </location>
</feature>
<feature type="non-terminal residue" evidence="2">
    <location>
        <position position="123"/>
    </location>
</feature>
<dbReference type="EMBL" id="CADCVT010000473">
    <property type="protein sequence ID" value="CAA9536461.1"/>
    <property type="molecule type" value="Genomic_DNA"/>
</dbReference>
<accession>A0A6J4TZI1</accession>